<protein>
    <submittedName>
        <fullName evidence="3">Uncharacterized protein</fullName>
    </submittedName>
</protein>
<feature type="compositionally biased region" description="Basic and acidic residues" evidence="1">
    <location>
        <begin position="73"/>
        <end position="169"/>
    </location>
</feature>
<dbReference type="Proteomes" id="UP000567885">
    <property type="component" value="Unassembled WGS sequence"/>
</dbReference>
<evidence type="ECO:0000313" key="4">
    <source>
        <dbReference type="Proteomes" id="UP000567885"/>
    </source>
</evidence>
<evidence type="ECO:0000313" key="3">
    <source>
        <dbReference type="EMBL" id="KAF5679830.1"/>
    </source>
</evidence>
<name>A0A8H5U283_FUSHE</name>
<reference evidence="3 4" key="1">
    <citation type="submission" date="2020-05" db="EMBL/GenBank/DDBJ databases">
        <title>Identification and distribution of gene clusters putatively required for synthesis of sphingolipid metabolism inhibitors in phylogenetically diverse species of the filamentous fungus Fusarium.</title>
        <authorList>
            <person name="Kim H.-S."/>
            <person name="Busman M."/>
            <person name="Brown D.W."/>
            <person name="Divon H."/>
            <person name="Uhlig S."/>
            <person name="Proctor R.H."/>
        </authorList>
    </citation>
    <scope>NUCLEOTIDE SEQUENCE [LARGE SCALE GENOMIC DNA]</scope>
    <source>
        <strain evidence="3 4">NRRL 20693</strain>
    </source>
</reference>
<feature type="signal peptide" evidence="2">
    <location>
        <begin position="1"/>
        <end position="17"/>
    </location>
</feature>
<evidence type="ECO:0000256" key="2">
    <source>
        <dbReference type="SAM" id="SignalP"/>
    </source>
</evidence>
<accession>A0A8H5U283</accession>
<feature type="region of interest" description="Disordered" evidence="1">
    <location>
        <begin position="29"/>
        <end position="169"/>
    </location>
</feature>
<feature type="chain" id="PRO_5034134159" evidence="2">
    <location>
        <begin position="18"/>
        <end position="293"/>
    </location>
</feature>
<comment type="caution">
    <text evidence="3">The sequence shown here is derived from an EMBL/GenBank/DDBJ whole genome shotgun (WGS) entry which is preliminary data.</text>
</comment>
<sequence>MKFSTFFVVASAAIATAAPSAVRPFAQERAALNETAPSPGLGEGHGDVLNPGQEEGRKDDQEGGLEENEGEEEERKKKEEEDLKRKEEELKKKEEEDRKKQEEDLKRKEEELKKKEEEERKKQEEEDRKQKEEDQKQKEKDLKDKEEEKEEDLKEDDKDDNKEDRKEDELKRGGLAFGQVDLNYLLKVNELNLVKLEELGSQNNFDIGAFSDLFASKEFNLKQLLELQQLSTMLKIAETGIFDTFELSQLELGGLDLGLIDGIASIDLTKFIDSALKPKITVIAKEVTNVIVI</sequence>
<keyword evidence="2" id="KW-0732">Signal</keyword>
<proteinExistence type="predicted"/>
<dbReference type="OrthoDB" id="4941431at2759"/>
<dbReference type="EMBL" id="JAAGWQ010000009">
    <property type="protein sequence ID" value="KAF5679830.1"/>
    <property type="molecule type" value="Genomic_DNA"/>
</dbReference>
<evidence type="ECO:0000256" key="1">
    <source>
        <dbReference type="SAM" id="MobiDB-lite"/>
    </source>
</evidence>
<keyword evidence="4" id="KW-1185">Reference proteome</keyword>
<feature type="compositionally biased region" description="Acidic residues" evidence="1">
    <location>
        <begin position="62"/>
        <end position="72"/>
    </location>
</feature>
<gene>
    <name evidence="3" type="ORF">FHETE_721</name>
</gene>
<organism evidence="3 4">
    <name type="scientific">Fusarium heterosporum</name>
    <dbReference type="NCBI Taxonomy" id="42747"/>
    <lineage>
        <taxon>Eukaryota</taxon>
        <taxon>Fungi</taxon>
        <taxon>Dikarya</taxon>
        <taxon>Ascomycota</taxon>
        <taxon>Pezizomycotina</taxon>
        <taxon>Sordariomycetes</taxon>
        <taxon>Hypocreomycetidae</taxon>
        <taxon>Hypocreales</taxon>
        <taxon>Nectriaceae</taxon>
        <taxon>Fusarium</taxon>
        <taxon>Fusarium heterosporum species complex</taxon>
    </lineage>
</organism>
<dbReference type="AlphaFoldDB" id="A0A8H5U283"/>